<proteinExistence type="predicted"/>
<evidence type="ECO:0008006" key="4">
    <source>
        <dbReference type="Google" id="ProtNLM"/>
    </source>
</evidence>
<dbReference type="PROSITE" id="PS51257">
    <property type="entry name" value="PROKAR_LIPOPROTEIN"/>
    <property type="match status" value="1"/>
</dbReference>
<dbReference type="Gene3D" id="1.25.40.10">
    <property type="entry name" value="Tetratricopeptide repeat domain"/>
    <property type="match status" value="2"/>
</dbReference>
<feature type="chain" id="PRO_5030645863" description="Tetratricopeptide repeat protein" evidence="1">
    <location>
        <begin position="30"/>
        <end position="516"/>
    </location>
</feature>
<sequence>MDGNRHAFPRPRLHTLLALLLVACLPAAAGTKVDKASTDLAVQSLSPGSALEQRIEQARALAGADDGEAADLALTGILADPGFEALPAETRGATLSLACWTAAREQRLEDARALCGRAVAFEPGDRWDWYRLAMLESHLEQPEAAARHFIELVQRWPETLDEIEESDIHRLRLALPADAPERLALAQALFDANWRSPYGGDSAVWYDLALARVERGERERARQALRRVSSPSDLVRIRSDRRFDGLFDRNATSLDVDNAVRLQVERLQRAADVAPDSIQAQVQLTYGLLMTGRYDETNAVATRVLDRVAQAPDDRFDDADEAIWLLNNRAMALSHLGRAAEAEADMQRASGMDEAGQANVSQRLNLGDYYCSLQRPDDAERAIDAVGAMSGYGEMVLRKIRHCIATQRGDATAAGEALDYLREHDADAVQQLLEALLRDARIDEAAALVRRHLADPALRSDMLWWLQGYADAPVLPGNTGREAARATLLDRDDVRAAVEAVGRIERYAFTPSPDFG</sequence>
<organism evidence="2 3">
    <name type="scientific">Marilutibacter spongiae</name>
    <dbReference type="NCBI Taxonomy" id="2025720"/>
    <lineage>
        <taxon>Bacteria</taxon>
        <taxon>Pseudomonadati</taxon>
        <taxon>Pseudomonadota</taxon>
        <taxon>Gammaproteobacteria</taxon>
        <taxon>Lysobacterales</taxon>
        <taxon>Lysobacteraceae</taxon>
        <taxon>Marilutibacter</taxon>
    </lineage>
</organism>
<dbReference type="AlphaFoldDB" id="A0A7W3TMU3"/>
<evidence type="ECO:0000256" key="1">
    <source>
        <dbReference type="SAM" id="SignalP"/>
    </source>
</evidence>
<comment type="caution">
    <text evidence="2">The sequence shown here is derived from an EMBL/GenBank/DDBJ whole genome shotgun (WGS) entry which is preliminary data.</text>
</comment>
<dbReference type="EMBL" id="JACHTF010000012">
    <property type="protein sequence ID" value="MBB1061238.1"/>
    <property type="molecule type" value="Genomic_DNA"/>
</dbReference>
<name>A0A7W3TMU3_9GAMM</name>
<keyword evidence="1" id="KW-0732">Signal</keyword>
<evidence type="ECO:0000313" key="2">
    <source>
        <dbReference type="EMBL" id="MBB1061238.1"/>
    </source>
</evidence>
<accession>A0A7W3TMU3</accession>
<protein>
    <recommendedName>
        <fullName evidence="4">Tetratricopeptide repeat protein</fullName>
    </recommendedName>
</protein>
<evidence type="ECO:0000313" key="3">
    <source>
        <dbReference type="Proteomes" id="UP000523196"/>
    </source>
</evidence>
<dbReference type="RefSeq" id="WP_182687876.1">
    <property type="nucleotide sequence ID" value="NZ_JACHTF010000012.1"/>
</dbReference>
<keyword evidence="3" id="KW-1185">Reference proteome</keyword>
<dbReference type="InterPro" id="IPR011990">
    <property type="entry name" value="TPR-like_helical_dom_sf"/>
</dbReference>
<reference evidence="2 3" key="1">
    <citation type="submission" date="2020-08" db="EMBL/GenBank/DDBJ databases">
        <authorList>
            <person name="Xu S."/>
            <person name="Li A."/>
        </authorList>
    </citation>
    <scope>NUCLEOTIDE SEQUENCE [LARGE SCALE GENOMIC DNA]</scope>
    <source>
        <strain evidence="2 3">119BY6-57</strain>
    </source>
</reference>
<dbReference type="Proteomes" id="UP000523196">
    <property type="component" value="Unassembled WGS sequence"/>
</dbReference>
<gene>
    <name evidence="2" type="ORF">H4F98_11730</name>
</gene>
<feature type="signal peptide" evidence="1">
    <location>
        <begin position="1"/>
        <end position="29"/>
    </location>
</feature>
<dbReference type="SUPFAM" id="SSF48452">
    <property type="entry name" value="TPR-like"/>
    <property type="match status" value="2"/>
</dbReference>